<feature type="non-terminal residue" evidence="2">
    <location>
        <position position="1"/>
    </location>
</feature>
<evidence type="ECO:0000259" key="1">
    <source>
        <dbReference type="Pfam" id="PF00535"/>
    </source>
</evidence>
<organism evidence="2">
    <name type="scientific">marine metagenome</name>
    <dbReference type="NCBI Taxonomy" id="408172"/>
    <lineage>
        <taxon>unclassified sequences</taxon>
        <taxon>metagenomes</taxon>
        <taxon>ecological metagenomes</taxon>
    </lineage>
</organism>
<dbReference type="CDD" id="cd04179">
    <property type="entry name" value="DPM_DPG-synthase_like"/>
    <property type="match status" value="1"/>
</dbReference>
<reference evidence="2" key="1">
    <citation type="submission" date="2018-05" db="EMBL/GenBank/DDBJ databases">
        <authorList>
            <person name="Lanie J.A."/>
            <person name="Ng W.-L."/>
            <person name="Kazmierczak K.M."/>
            <person name="Andrzejewski T.M."/>
            <person name="Davidsen T.M."/>
            <person name="Wayne K.J."/>
            <person name="Tettelin H."/>
            <person name="Glass J.I."/>
            <person name="Rusch D."/>
            <person name="Podicherti R."/>
            <person name="Tsui H.-C.T."/>
            <person name="Winkler M.E."/>
        </authorList>
    </citation>
    <scope>NUCLEOTIDE SEQUENCE</scope>
</reference>
<evidence type="ECO:0000313" key="2">
    <source>
        <dbReference type="EMBL" id="SVC01758.1"/>
    </source>
</evidence>
<name>A0A382IQC6_9ZZZZ</name>
<accession>A0A382IQC6</accession>
<dbReference type="InterPro" id="IPR001173">
    <property type="entry name" value="Glyco_trans_2-like"/>
</dbReference>
<protein>
    <recommendedName>
        <fullName evidence="1">Glycosyltransferase 2-like domain-containing protein</fullName>
    </recommendedName>
</protein>
<dbReference type="PANTHER" id="PTHR48090:SF7">
    <property type="entry name" value="RFBJ PROTEIN"/>
    <property type="match status" value="1"/>
</dbReference>
<proteinExistence type="predicted"/>
<gene>
    <name evidence="2" type="ORF">METZ01_LOCUS254612</name>
</gene>
<dbReference type="AlphaFoldDB" id="A0A382IQC6"/>
<dbReference type="Gene3D" id="3.90.550.10">
    <property type="entry name" value="Spore Coat Polysaccharide Biosynthesis Protein SpsA, Chain A"/>
    <property type="match status" value="1"/>
</dbReference>
<feature type="domain" description="Glycosyltransferase 2-like" evidence="1">
    <location>
        <begin position="7"/>
        <end position="172"/>
    </location>
</feature>
<dbReference type="Pfam" id="PF00535">
    <property type="entry name" value="Glycos_transf_2"/>
    <property type="match status" value="1"/>
</dbReference>
<dbReference type="PANTHER" id="PTHR48090">
    <property type="entry name" value="UNDECAPRENYL-PHOSPHATE 4-DEOXY-4-FORMAMIDO-L-ARABINOSE TRANSFERASE-RELATED"/>
    <property type="match status" value="1"/>
</dbReference>
<dbReference type="SUPFAM" id="SSF53448">
    <property type="entry name" value="Nucleotide-diphospho-sugar transferases"/>
    <property type="match status" value="1"/>
</dbReference>
<sequence>LVVEKLSIIIPVYNELKTLNEILDQVRAVELRLEKEIILVDDFSTDGTRDILKQIEDLDDPLVRVFYHSVNRGKGAALRTGFQNATGDLTIIQDADLEYDPQDYPKLIQPIIENKADVVYGSRFTDGMQKGLRISYIANRFLTFLSNLLTGLWISDMEKCYKVIKTSILKEIHLTSDRFGIEPEITAKIAKRKCRLVEIPINYRGRPFDEGKKISWRDGVAAIFHIIRFRFMD</sequence>
<dbReference type="InterPro" id="IPR050256">
    <property type="entry name" value="Glycosyltransferase_2"/>
</dbReference>
<dbReference type="EMBL" id="UINC01068843">
    <property type="protein sequence ID" value="SVC01758.1"/>
    <property type="molecule type" value="Genomic_DNA"/>
</dbReference>
<dbReference type="InterPro" id="IPR029044">
    <property type="entry name" value="Nucleotide-diphossugar_trans"/>
</dbReference>